<dbReference type="EMBL" id="JAHYXK010000006">
    <property type="protein sequence ID" value="MBW7467181.1"/>
    <property type="molecule type" value="Genomic_DNA"/>
</dbReference>
<name>A0ABS7CTK3_9BACT</name>
<comment type="caution">
    <text evidence="1">The sequence shown here is derived from an EMBL/GenBank/DDBJ whole genome shotgun (WGS) entry which is preliminary data.</text>
</comment>
<dbReference type="Proteomes" id="UP000813018">
    <property type="component" value="Unassembled WGS sequence"/>
</dbReference>
<evidence type="ECO:0000313" key="1">
    <source>
        <dbReference type="EMBL" id="MBW7467181.1"/>
    </source>
</evidence>
<sequence>MVDIKNYNQWGTIISCANASVLTFQAKFSAFNAALPDRFDIFGRLMELFTIRMTGYDSTKNNKAGL</sequence>
<proteinExistence type="predicted"/>
<accession>A0ABS7CTK3</accession>
<dbReference type="RefSeq" id="WP_219877070.1">
    <property type="nucleotide sequence ID" value="NZ_JAHYXK010000006.1"/>
</dbReference>
<reference evidence="1 2" key="1">
    <citation type="journal article" date="2016" name="Int. J. Syst. Evol. Microbiol.">
        <title>Pontibacter aydingkolensis sp. nov., isolated from soil of a salt lake.</title>
        <authorList>
            <person name="Osman G."/>
            <person name="Zhang T."/>
            <person name="Lou K."/>
            <person name="Gao Y."/>
            <person name="Chang W."/>
            <person name="Lin Q."/>
            <person name="Yang H.M."/>
            <person name="Huo X.D."/>
            <person name="Wang N."/>
        </authorList>
    </citation>
    <scope>NUCLEOTIDE SEQUENCE [LARGE SCALE GENOMIC DNA]</scope>
    <source>
        <strain evidence="1 2">KACC 19255</strain>
    </source>
</reference>
<dbReference type="PROSITE" id="PS51257">
    <property type="entry name" value="PROKAR_LIPOPROTEIN"/>
    <property type="match status" value="1"/>
</dbReference>
<keyword evidence="2" id="KW-1185">Reference proteome</keyword>
<gene>
    <name evidence="1" type="ORF">K0O23_08875</name>
</gene>
<evidence type="ECO:0000313" key="2">
    <source>
        <dbReference type="Proteomes" id="UP000813018"/>
    </source>
</evidence>
<organism evidence="1 2">
    <name type="scientific">Pontibacter aydingkolensis</name>
    <dbReference type="NCBI Taxonomy" id="1911536"/>
    <lineage>
        <taxon>Bacteria</taxon>
        <taxon>Pseudomonadati</taxon>
        <taxon>Bacteroidota</taxon>
        <taxon>Cytophagia</taxon>
        <taxon>Cytophagales</taxon>
        <taxon>Hymenobacteraceae</taxon>
        <taxon>Pontibacter</taxon>
    </lineage>
</organism>
<protein>
    <submittedName>
        <fullName evidence="1">Uncharacterized protein</fullName>
    </submittedName>
</protein>